<comment type="caution">
    <text evidence="2">The sequence shown here is derived from an EMBL/GenBank/DDBJ whole genome shotgun (WGS) entry which is preliminary data.</text>
</comment>
<reference evidence="3" key="1">
    <citation type="submission" date="2022-10" db="EMBL/GenBank/DDBJ databases">
        <title>Genome assembly of Pristionchus species.</title>
        <authorList>
            <person name="Yoshida K."/>
            <person name="Sommer R.J."/>
        </authorList>
    </citation>
    <scope>NUCLEOTIDE SEQUENCE [LARGE SCALE GENOMIC DNA]</scope>
    <source>
        <strain evidence="3">RS5460</strain>
    </source>
</reference>
<dbReference type="EMBL" id="BTRK01000004">
    <property type="protein sequence ID" value="GMR44575.1"/>
    <property type="molecule type" value="Genomic_DNA"/>
</dbReference>
<sequence>CSQNAQNIDISEGMLCLSSLILSYLFVLSDAFEGIVAVQQVLEKHRILSEIRENQIDHFSFLTEETSISFSPRQLLSIISQFNAVSDLSHDCDQDLKLIRDALLHPTSHLDFIKKALAQMLDSNGKIGPAILKGHYFFSGHYSECREVDYKVEGRDRHFRGEYFRFDIDPYLRSNSRNDSCLVNSPEMPLGVYWEVGVCFP</sequence>
<evidence type="ECO:0000313" key="3">
    <source>
        <dbReference type="Proteomes" id="UP001328107"/>
    </source>
</evidence>
<evidence type="ECO:0000313" key="2">
    <source>
        <dbReference type="EMBL" id="GMR44575.1"/>
    </source>
</evidence>
<evidence type="ECO:0000259" key="1">
    <source>
        <dbReference type="Pfam" id="PF20146"/>
    </source>
</evidence>
<accession>A0AAN5CHN9</accession>
<gene>
    <name evidence="2" type="ORF">PMAYCL1PPCAC_14770</name>
</gene>
<dbReference type="Pfam" id="PF20146">
    <property type="entry name" value="NRF"/>
    <property type="match status" value="1"/>
</dbReference>
<dbReference type="AlphaFoldDB" id="A0AAN5CHN9"/>
<dbReference type="PANTHER" id="PTHR11161:SF55">
    <property type="entry name" value="NOSE RESISTANT-TO-FLUOXETINE PROTEIN N-TERMINAL DOMAIN-CONTAINING PROTEIN"/>
    <property type="match status" value="1"/>
</dbReference>
<dbReference type="PANTHER" id="PTHR11161">
    <property type="entry name" value="O-ACYLTRANSFERASE"/>
    <property type="match status" value="1"/>
</dbReference>
<name>A0AAN5CHN9_9BILA</name>
<feature type="non-terminal residue" evidence="2">
    <location>
        <position position="201"/>
    </location>
</feature>
<feature type="non-terminal residue" evidence="2">
    <location>
        <position position="1"/>
    </location>
</feature>
<dbReference type="InterPro" id="IPR006621">
    <property type="entry name" value="Nose-resist-to-fluoxetine_N"/>
</dbReference>
<proteinExistence type="predicted"/>
<dbReference type="InterPro" id="IPR052728">
    <property type="entry name" value="O2_lipid_transport_reg"/>
</dbReference>
<feature type="domain" description="Nose resistant-to-fluoxetine protein N-terminal" evidence="1">
    <location>
        <begin position="92"/>
        <end position="201"/>
    </location>
</feature>
<keyword evidence="3" id="KW-1185">Reference proteome</keyword>
<dbReference type="Proteomes" id="UP001328107">
    <property type="component" value="Unassembled WGS sequence"/>
</dbReference>
<protein>
    <recommendedName>
        <fullName evidence="1">Nose resistant-to-fluoxetine protein N-terminal domain-containing protein</fullName>
    </recommendedName>
</protein>
<organism evidence="2 3">
    <name type="scientific">Pristionchus mayeri</name>
    <dbReference type="NCBI Taxonomy" id="1317129"/>
    <lineage>
        <taxon>Eukaryota</taxon>
        <taxon>Metazoa</taxon>
        <taxon>Ecdysozoa</taxon>
        <taxon>Nematoda</taxon>
        <taxon>Chromadorea</taxon>
        <taxon>Rhabditida</taxon>
        <taxon>Rhabditina</taxon>
        <taxon>Diplogasteromorpha</taxon>
        <taxon>Diplogasteroidea</taxon>
        <taxon>Neodiplogasteridae</taxon>
        <taxon>Pristionchus</taxon>
    </lineage>
</organism>